<dbReference type="Proteomes" id="UP000095286">
    <property type="component" value="Unplaced"/>
</dbReference>
<dbReference type="WBParaSite" id="RSKR_0000707600.1">
    <property type="protein sequence ID" value="RSKR_0000707600.1"/>
    <property type="gene ID" value="RSKR_0000707600"/>
</dbReference>
<accession>A0AC35U250</accession>
<protein>
    <submittedName>
        <fullName evidence="2">Vesicle transport protein USE1</fullName>
    </submittedName>
</protein>
<name>A0AC35U250_9BILA</name>
<evidence type="ECO:0000313" key="2">
    <source>
        <dbReference type="WBParaSite" id="RSKR_0000707600.1"/>
    </source>
</evidence>
<sequence>MGAISEVETFFLRLLMRSKDLCRKLDENSLDDLSCQIRKLEDMLHFITDDERVDRDLLLQYGRSIQELKIVLEAQECENLSEKLKIINKIPTVYPDLTGKTEEDIDITRGNFVESLASNELKIRLKNSYAEEVKKELLGSSFASASDEVGDKTIYYADLRKELLGSKSTSKAGGQFDYDSFSNEGKQDELASDLLRLTRAMKSSFVLAGKVIAEDKDELNKMCEKTEKANKSLNFEGDRLEKKAKRGFCDFVTLFLIILVVWSFLAIVIVTKLFPKVKSSQQ</sequence>
<evidence type="ECO:0000313" key="1">
    <source>
        <dbReference type="Proteomes" id="UP000095286"/>
    </source>
</evidence>
<reference evidence="2" key="1">
    <citation type="submission" date="2016-11" db="UniProtKB">
        <authorList>
            <consortium name="WormBaseParasite"/>
        </authorList>
    </citation>
    <scope>IDENTIFICATION</scope>
    <source>
        <strain evidence="2">KR3021</strain>
    </source>
</reference>
<proteinExistence type="predicted"/>
<organism evidence="1 2">
    <name type="scientific">Rhabditophanes sp. KR3021</name>
    <dbReference type="NCBI Taxonomy" id="114890"/>
    <lineage>
        <taxon>Eukaryota</taxon>
        <taxon>Metazoa</taxon>
        <taxon>Ecdysozoa</taxon>
        <taxon>Nematoda</taxon>
        <taxon>Chromadorea</taxon>
        <taxon>Rhabditida</taxon>
        <taxon>Tylenchina</taxon>
        <taxon>Panagrolaimomorpha</taxon>
        <taxon>Strongyloidoidea</taxon>
        <taxon>Alloionematidae</taxon>
        <taxon>Rhabditophanes</taxon>
    </lineage>
</organism>